<sequence length="198" mass="20049">MTTPSDRDPASYEPPPTADPAPYEPPATADPTPYEAPADAVPSTSEADPLVPPPGWTAPDPGPVAQLPGDQPAPAAPPLASPYPVAAQPDPFAPPPAYHAFPAPPPYGAPYQPYAANTTDTGLATGALVCSLLGLATCVLAVPGLAMGHVALSKASRNEAGGRTMALSAVVLGYVAVALWVGFFVTLTVLGMNGYLDR</sequence>
<evidence type="ECO:0000256" key="2">
    <source>
        <dbReference type="SAM" id="Phobius"/>
    </source>
</evidence>
<evidence type="ECO:0000256" key="1">
    <source>
        <dbReference type="SAM" id="MobiDB-lite"/>
    </source>
</evidence>
<feature type="compositionally biased region" description="Basic and acidic residues" evidence="1">
    <location>
        <begin position="1"/>
        <end position="10"/>
    </location>
</feature>
<feature type="compositionally biased region" description="Pro residues" evidence="1">
    <location>
        <begin position="50"/>
        <end position="62"/>
    </location>
</feature>
<proteinExistence type="predicted"/>
<protein>
    <submittedName>
        <fullName evidence="4">DUF4190 domain-containing protein</fullName>
    </submittedName>
</protein>
<dbReference type="PRINTS" id="PR01217">
    <property type="entry name" value="PRICHEXTENSN"/>
</dbReference>
<feature type="region of interest" description="Disordered" evidence="1">
    <location>
        <begin position="1"/>
        <end position="88"/>
    </location>
</feature>
<dbReference type="InterPro" id="IPR025241">
    <property type="entry name" value="DUF4190"/>
</dbReference>
<feature type="domain" description="DUF4190" evidence="3">
    <location>
        <begin position="123"/>
        <end position="181"/>
    </location>
</feature>
<gene>
    <name evidence="4" type="ORF">ACFORO_41010</name>
</gene>
<evidence type="ECO:0000259" key="3">
    <source>
        <dbReference type="Pfam" id="PF13828"/>
    </source>
</evidence>
<dbReference type="RefSeq" id="WP_377873091.1">
    <property type="nucleotide sequence ID" value="NZ_JBHMAY010000045.1"/>
</dbReference>
<feature type="compositionally biased region" description="Low complexity" evidence="1">
    <location>
        <begin position="26"/>
        <end position="40"/>
    </location>
</feature>
<feature type="transmembrane region" description="Helical" evidence="2">
    <location>
        <begin position="132"/>
        <end position="152"/>
    </location>
</feature>
<keyword evidence="2" id="KW-0472">Membrane</keyword>
<accession>A0ABV7QVZ8</accession>
<dbReference type="Pfam" id="PF13828">
    <property type="entry name" value="DUF4190"/>
    <property type="match status" value="1"/>
</dbReference>
<dbReference type="Proteomes" id="UP001595764">
    <property type="component" value="Unassembled WGS sequence"/>
</dbReference>
<comment type="caution">
    <text evidence="4">The sequence shown here is derived from an EMBL/GenBank/DDBJ whole genome shotgun (WGS) entry which is preliminary data.</text>
</comment>
<feature type="compositionally biased region" description="Pro residues" evidence="1">
    <location>
        <begin position="12"/>
        <end position="25"/>
    </location>
</feature>
<keyword evidence="2" id="KW-0812">Transmembrane</keyword>
<name>A0ABV7QVZ8_9PSEU</name>
<keyword evidence="5" id="KW-1185">Reference proteome</keyword>
<organism evidence="4 5">
    <name type="scientific">Amycolatopsis halotolerans</name>
    <dbReference type="NCBI Taxonomy" id="330083"/>
    <lineage>
        <taxon>Bacteria</taxon>
        <taxon>Bacillati</taxon>
        <taxon>Actinomycetota</taxon>
        <taxon>Actinomycetes</taxon>
        <taxon>Pseudonocardiales</taxon>
        <taxon>Pseudonocardiaceae</taxon>
        <taxon>Amycolatopsis</taxon>
    </lineage>
</organism>
<keyword evidence="2" id="KW-1133">Transmembrane helix</keyword>
<evidence type="ECO:0000313" key="5">
    <source>
        <dbReference type="Proteomes" id="UP001595764"/>
    </source>
</evidence>
<feature type="transmembrane region" description="Helical" evidence="2">
    <location>
        <begin position="164"/>
        <end position="190"/>
    </location>
</feature>
<dbReference type="EMBL" id="JBHRWI010000066">
    <property type="protein sequence ID" value="MFC3516604.1"/>
    <property type="molecule type" value="Genomic_DNA"/>
</dbReference>
<evidence type="ECO:0000313" key="4">
    <source>
        <dbReference type="EMBL" id="MFC3516604.1"/>
    </source>
</evidence>
<reference evidence="5" key="1">
    <citation type="journal article" date="2019" name="Int. J. Syst. Evol. Microbiol.">
        <title>The Global Catalogue of Microorganisms (GCM) 10K type strain sequencing project: providing services to taxonomists for standard genome sequencing and annotation.</title>
        <authorList>
            <consortium name="The Broad Institute Genomics Platform"/>
            <consortium name="The Broad Institute Genome Sequencing Center for Infectious Disease"/>
            <person name="Wu L."/>
            <person name="Ma J."/>
        </authorList>
    </citation>
    <scope>NUCLEOTIDE SEQUENCE [LARGE SCALE GENOMIC DNA]</scope>
    <source>
        <strain evidence="5">CGMCC 4.7682</strain>
    </source>
</reference>